<gene>
    <name evidence="2" type="ORF">PRZ48_009583</name>
</gene>
<evidence type="ECO:0000313" key="3">
    <source>
        <dbReference type="Proteomes" id="UP001305779"/>
    </source>
</evidence>
<dbReference type="EMBL" id="JAXOVC010000007">
    <property type="protein sequence ID" value="KAK4499071.1"/>
    <property type="molecule type" value="Genomic_DNA"/>
</dbReference>
<keyword evidence="3" id="KW-1185">Reference proteome</keyword>
<organism evidence="2 3">
    <name type="scientific">Zasmidium cellare</name>
    <name type="common">Wine cellar mold</name>
    <name type="synonym">Racodium cellare</name>
    <dbReference type="NCBI Taxonomy" id="395010"/>
    <lineage>
        <taxon>Eukaryota</taxon>
        <taxon>Fungi</taxon>
        <taxon>Dikarya</taxon>
        <taxon>Ascomycota</taxon>
        <taxon>Pezizomycotina</taxon>
        <taxon>Dothideomycetes</taxon>
        <taxon>Dothideomycetidae</taxon>
        <taxon>Mycosphaerellales</taxon>
        <taxon>Mycosphaerellaceae</taxon>
        <taxon>Zasmidium</taxon>
    </lineage>
</organism>
<feature type="compositionally biased region" description="Polar residues" evidence="1">
    <location>
        <begin position="37"/>
        <end position="56"/>
    </location>
</feature>
<proteinExistence type="predicted"/>
<feature type="region of interest" description="Disordered" evidence="1">
    <location>
        <begin position="31"/>
        <end position="87"/>
    </location>
</feature>
<reference evidence="2 3" key="1">
    <citation type="journal article" date="2023" name="G3 (Bethesda)">
        <title>A chromosome-level genome assembly of Zasmidium syzygii isolated from banana leaves.</title>
        <authorList>
            <person name="van Westerhoven A.C."/>
            <person name="Mehrabi R."/>
            <person name="Talebi R."/>
            <person name="Steentjes M.B.F."/>
            <person name="Corcolon B."/>
            <person name="Chong P.A."/>
            <person name="Kema G.H.J."/>
            <person name="Seidl M.F."/>
        </authorList>
    </citation>
    <scope>NUCLEOTIDE SEQUENCE [LARGE SCALE GENOMIC DNA]</scope>
    <source>
        <strain evidence="2 3">P124</strain>
    </source>
</reference>
<sequence>MQSILAYIALIQKMFWSVTLMSNDHMMPLSDPFAEPQSMSQPSVGDGTTSEKLTMSTDDDSSLRPSSEQDATVQEDNVGTDPHVPACNDQQQLWDAMPGFANDWIVDADEVNSDVLLSILEWDPHGYTETSWMDPNQTWPTAQGTFDEQASLHEHHSDDRQPPSSPDTATPSRQAQRLAYSTPVGVEGTSDDRITHATQSGRETPSGVDANQHPADAKGYTHVKTAQSHSIFQKIFADIDARHIPLSARSCVPKKAASMQSLDSSEETPAGGM</sequence>
<feature type="region of interest" description="Disordered" evidence="1">
    <location>
        <begin position="151"/>
        <end position="215"/>
    </location>
</feature>
<feature type="compositionally biased region" description="Basic and acidic residues" evidence="1">
    <location>
        <begin position="151"/>
        <end position="161"/>
    </location>
</feature>
<protein>
    <submittedName>
        <fullName evidence="2">Uncharacterized protein</fullName>
    </submittedName>
</protein>
<evidence type="ECO:0000313" key="2">
    <source>
        <dbReference type="EMBL" id="KAK4499071.1"/>
    </source>
</evidence>
<feature type="compositionally biased region" description="Polar residues" evidence="1">
    <location>
        <begin position="166"/>
        <end position="175"/>
    </location>
</feature>
<name>A0ABR0ECS8_ZASCE</name>
<accession>A0ABR0ECS8</accession>
<comment type="caution">
    <text evidence="2">The sequence shown here is derived from an EMBL/GenBank/DDBJ whole genome shotgun (WGS) entry which is preliminary data.</text>
</comment>
<evidence type="ECO:0000256" key="1">
    <source>
        <dbReference type="SAM" id="MobiDB-lite"/>
    </source>
</evidence>
<dbReference type="Proteomes" id="UP001305779">
    <property type="component" value="Unassembled WGS sequence"/>
</dbReference>
<feature type="region of interest" description="Disordered" evidence="1">
    <location>
        <begin position="253"/>
        <end position="273"/>
    </location>
</feature>
<feature type="compositionally biased region" description="Polar residues" evidence="1">
    <location>
        <begin position="63"/>
        <end position="77"/>
    </location>
</feature>